<proteinExistence type="predicted"/>
<gene>
    <name evidence="1" type="ORF">KI809_16325</name>
</gene>
<evidence type="ECO:0000313" key="1">
    <source>
        <dbReference type="EMBL" id="MBT0665877.1"/>
    </source>
</evidence>
<dbReference type="InterPro" id="IPR036397">
    <property type="entry name" value="RNaseH_sf"/>
</dbReference>
<comment type="caution">
    <text evidence="1">The sequence shown here is derived from an EMBL/GenBank/DDBJ whole genome shotgun (WGS) entry which is preliminary data.</text>
</comment>
<dbReference type="GO" id="GO:0003676">
    <property type="term" value="F:nucleic acid binding"/>
    <property type="evidence" value="ECO:0007669"/>
    <property type="project" value="InterPro"/>
</dbReference>
<dbReference type="RefSeq" id="WP_214172645.1">
    <property type="nucleotide sequence ID" value="NZ_JAHCVJ010000007.1"/>
</dbReference>
<sequence>MVSHVLFTDGSVNPQQRLGVGVCLLLPAAFLESSLSEPDLNELAMRCQYRRFTDTSSTQLELQTLLWGVSIYREQIAPVERGGLRLYTDSQCIVGLAGRRERLEKHGFSAVHSRRPLSNSALYRAFFAAGDELGFEVVKLAGHCRTAAQDNVQQIFAAVDRCARRELGRWLAE</sequence>
<keyword evidence="2" id="KW-1185">Reference proteome</keyword>
<dbReference type="Proteomes" id="UP000811899">
    <property type="component" value="Unassembled WGS sequence"/>
</dbReference>
<protein>
    <submittedName>
        <fullName evidence="1">Ribonuclease H</fullName>
    </submittedName>
</protein>
<reference evidence="1 2" key="1">
    <citation type="submission" date="2021-05" db="EMBL/GenBank/DDBJ databases">
        <title>The draft genome of Geobacter pelophilus DSM 12255.</title>
        <authorList>
            <person name="Xu Z."/>
            <person name="Masuda Y."/>
            <person name="Itoh H."/>
            <person name="Senoo K."/>
        </authorList>
    </citation>
    <scope>NUCLEOTIDE SEQUENCE [LARGE SCALE GENOMIC DNA]</scope>
    <source>
        <strain evidence="1 2">DSM 12255</strain>
    </source>
</reference>
<dbReference type="SUPFAM" id="SSF53098">
    <property type="entry name" value="Ribonuclease H-like"/>
    <property type="match status" value="1"/>
</dbReference>
<evidence type="ECO:0000313" key="2">
    <source>
        <dbReference type="Proteomes" id="UP000811899"/>
    </source>
</evidence>
<organism evidence="1 2">
    <name type="scientific">Geoanaerobacter pelophilus</name>
    <dbReference type="NCBI Taxonomy" id="60036"/>
    <lineage>
        <taxon>Bacteria</taxon>
        <taxon>Pseudomonadati</taxon>
        <taxon>Thermodesulfobacteriota</taxon>
        <taxon>Desulfuromonadia</taxon>
        <taxon>Geobacterales</taxon>
        <taxon>Geobacteraceae</taxon>
        <taxon>Geoanaerobacter</taxon>
    </lineage>
</organism>
<dbReference type="EMBL" id="JAHCVJ010000007">
    <property type="protein sequence ID" value="MBT0665877.1"/>
    <property type="molecule type" value="Genomic_DNA"/>
</dbReference>
<dbReference type="Gene3D" id="3.30.420.10">
    <property type="entry name" value="Ribonuclease H-like superfamily/Ribonuclease H"/>
    <property type="match status" value="1"/>
</dbReference>
<dbReference type="InterPro" id="IPR012337">
    <property type="entry name" value="RNaseH-like_sf"/>
</dbReference>
<dbReference type="AlphaFoldDB" id="A0AAW4L8K6"/>
<accession>A0AAW4L8K6</accession>
<name>A0AAW4L8K6_9BACT</name>